<dbReference type="OrthoDB" id="8596411at2759"/>
<organism evidence="13 14">
    <name type="scientific">Danio rerio</name>
    <name type="common">Zebrafish</name>
    <name type="synonym">Brachydanio rerio</name>
    <dbReference type="NCBI Taxonomy" id="7955"/>
    <lineage>
        <taxon>Eukaryota</taxon>
        <taxon>Metazoa</taxon>
        <taxon>Chordata</taxon>
        <taxon>Craniata</taxon>
        <taxon>Vertebrata</taxon>
        <taxon>Euteleostomi</taxon>
        <taxon>Actinopterygii</taxon>
        <taxon>Neopterygii</taxon>
        <taxon>Teleostei</taxon>
        <taxon>Ostariophysi</taxon>
        <taxon>Cypriniformes</taxon>
        <taxon>Danionidae</taxon>
        <taxon>Danioninae</taxon>
        <taxon>Danio</taxon>
    </lineage>
</organism>
<evidence type="ECO:0000256" key="9">
    <source>
        <dbReference type="ARBA" id="ARBA00048679"/>
    </source>
</evidence>
<keyword evidence="3" id="KW-0723">Serine/threonine-protein kinase</keyword>
<dbReference type="GO" id="GO:0005524">
    <property type="term" value="F:ATP binding"/>
    <property type="evidence" value="ECO:0007669"/>
    <property type="project" value="UniProtKB-UniRule"/>
</dbReference>
<dbReference type="PROSITE" id="PS00107">
    <property type="entry name" value="PROTEIN_KINASE_ATP"/>
    <property type="match status" value="1"/>
</dbReference>
<dbReference type="GO" id="GO:0043066">
    <property type="term" value="P:negative regulation of apoptotic process"/>
    <property type="evidence" value="ECO:0000318"/>
    <property type="project" value="GO_Central"/>
</dbReference>
<evidence type="ECO:0000256" key="8">
    <source>
        <dbReference type="ARBA" id="ARBA00047899"/>
    </source>
</evidence>
<dbReference type="Gene3D" id="1.10.510.10">
    <property type="entry name" value="Transferase(Phosphotransferase) domain 1"/>
    <property type="match status" value="1"/>
</dbReference>
<evidence type="ECO:0000259" key="12">
    <source>
        <dbReference type="PROSITE" id="PS50011"/>
    </source>
</evidence>
<evidence type="ECO:0000256" key="5">
    <source>
        <dbReference type="ARBA" id="ARBA00022741"/>
    </source>
</evidence>
<dbReference type="AlphaFoldDB" id="A0A8M1RP57"/>
<dbReference type="FunFam" id="3.30.200.20:FF:000246">
    <property type="entry name" value="Pim proto-oncogene, serine/threonine kinase,-related 152"/>
    <property type="match status" value="1"/>
</dbReference>
<dbReference type="Gene3D" id="3.30.200.20">
    <property type="entry name" value="Phosphorylase Kinase, domain 1"/>
    <property type="match status" value="1"/>
</dbReference>
<dbReference type="KEGG" id="dre:100534990"/>
<feature type="region of interest" description="Disordered" evidence="11">
    <location>
        <begin position="211"/>
        <end position="237"/>
    </location>
</feature>
<dbReference type="RefSeq" id="XP_003200861.2">
    <property type="nucleotide sequence ID" value="XM_003200813.6"/>
</dbReference>
<dbReference type="InterPro" id="IPR008271">
    <property type="entry name" value="Ser/Thr_kinase_AS"/>
</dbReference>
<dbReference type="Pfam" id="PF00069">
    <property type="entry name" value="Pkinase"/>
    <property type="match status" value="1"/>
</dbReference>
<feature type="domain" description="Protein kinase" evidence="12">
    <location>
        <begin position="250"/>
        <end position="504"/>
    </location>
</feature>
<dbReference type="InterPro" id="IPR017441">
    <property type="entry name" value="Protein_kinase_ATP_BS"/>
</dbReference>
<keyword evidence="7 10" id="KW-0067">ATP-binding</keyword>
<evidence type="ECO:0000256" key="4">
    <source>
        <dbReference type="ARBA" id="ARBA00022679"/>
    </source>
</evidence>
<dbReference type="EC" id="2.7.11.1" evidence="2"/>
<dbReference type="InterPro" id="IPR000719">
    <property type="entry name" value="Prot_kinase_dom"/>
</dbReference>
<evidence type="ECO:0000313" key="14">
    <source>
        <dbReference type="RefSeq" id="XP_003200861.2"/>
    </source>
</evidence>
<comment type="catalytic activity">
    <reaction evidence="8">
        <text>L-threonyl-[protein] + ATP = O-phospho-L-threonyl-[protein] + ADP + H(+)</text>
        <dbReference type="Rhea" id="RHEA:46608"/>
        <dbReference type="Rhea" id="RHEA-COMP:11060"/>
        <dbReference type="Rhea" id="RHEA-COMP:11605"/>
        <dbReference type="ChEBI" id="CHEBI:15378"/>
        <dbReference type="ChEBI" id="CHEBI:30013"/>
        <dbReference type="ChEBI" id="CHEBI:30616"/>
        <dbReference type="ChEBI" id="CHEBI:61977"/>
        <dbReference type="ChEBI" id="CHEBI:456216"/>
        <dbReference type="EC" id="2.7.11.1"/>
    </reaction>
</comment>
<dbReference type="SUPFAM" id="SSF56112">
    <property type="entry name" value="Protein kinase-like (PK-like)"/>
    <property type="match status" value="1"/>
</dbReference>
<keyword evidence="5 10" id="KW-0547">Nucleotide-binding</keyword>
<keyword evidence="13" id="KW-1185">Reference proteome</keyword>
<evidence type="ECO:0000256" key="6">
    <source>
        <dbReference type="ARBA" id="ARBA00022777"/>
    </source>
</evidence>
<comment type="similarity">
    <text evidence="1">Belongs to the protein kinase superfamily. CAMK Ser/Thr protein kinase family. PIM subfamily.</text>
</comment>
<protein>
    <recommendedName>
        <fullName evidence="2">non-specific serine/threonine protein kinase</fullName>
        <ecNumber evidence="2">2.7.11.1</ecNumber>
    </recommendedName>
</protein>
<reference evidence="14" key="1">
    <citation type="submission" date="2025-08" db="UniProtKB">
        <authorList>
            <consortium name="RefSeq"/>
        </authorList>
    </citation>
    <scope>IDENTIFICATION</scope>
    <source>
        <strain evidence="14">Tuebingen</strain>
        <tissue evidence="14">Fibroblasts and whole tissue</tissue>
    </source>
</reference>
<dbReference type="GeneID" id="100534990"/>
<dbReference type="GO" id="GO:0005737">
    <property type="term" value="C:cytoplasm"/>
    <property type="evidence" value="ECO:0000318"/>
    <property type="project" value="GO_Central"/>
</dbReference>
<comment type="catalytic activity">
    <reaction evidence="9">
        <text>L-seryl-[protein] + ATP = O-phospho-L-seryl-[protein] + ADP + H(+)</text>
        <dbReference type="Rhea" id="RHEA:17989"/>
        <dbReference type="Rhea" id="RHEA-COMP:9863"/>
        <dbReference type="Rhea" id="RHEA-COMP:11604"/>
        <dbReference type="ChEBI" id="CHEBI:15378"/>
        <dbReference type="ChEBI" id="CHEBI:29999"/>
        <dbReference type="ChEBI" id="CHEBI:30616"/>
        <dbReference type="ChEBI" id="CHEBI:83421"/>
        <dbReference type="ChEBI" id="CHEBI:456216"/>
        <dbReference type="EC" id="2.7.11.1"/>
    </reaction>
</comment>
<feature type="binding site" evidence="10">
    <location>
        <position position="279"/>
    </location>
    <ligand>
        <name>ATP</name>
        <dbReference type="ChEBI" id="CHEBI:30616"/>
    </ligand>
</feature>
<dbReference type="FunFam" id="1.10.510.10:FF:000392">
    <property type="entry name" value="Pim proto-oncogene, serine/threonine kinase,-related 152"/>
    <property type="match status" value="1"/>
</dbReference>
<evidence type="ECO:0000256" key="2">
    <source>
        <dbReference type="ARBA" id="ARBA00012513"/>
    </source>
</evidence>
<keyword evidence="6" id="KW-0418">Kinase</keyword>
<dbReference type="GO" id="GO:0004674">
    <property type="term" value="F:protein serine/threonine kinase activity"/>
    <property type="evidence" value="ECO:0000318"/>
    <property type="project" value="GO_Central"/>
</dbReference>
<sequence>MSSSSVLSAIQQYSDKMAFSKLINRLKKAFGVKCANEQPCEPLEPTGSTTENHRHLMTDDPAVAAGKQAGRQKKRKLKLSPIFFACVSRRRATVVDQLCVQEIHELHAEPISSSKFFCTAVSNLELEVLQPPALDDPADEDLDSKPEVNSFDSAVVIENDSAELHFPADNESSLSEDSLEQELDSPPSSPSDEDNELPVSQQLITDDICDSALDENSNPLPDQVSQEDSAVKSTADDGTCLDNNDISCRYKLGKQLGEGGFGSVYEGIRIQDGLQVAVKFVQKTPNMQDVSSSCDQPLPLEITLANMASGGSRCANIIKLLDWQVFENHYVMVMERPSPSMDLEAFLEVSGGVLSEKTAHTIMRQAVYAANVCCYRGVFHRDIKLQNLLVNPDTLEVKLIDFGCGDFMMESAYSIFSGTEAYIPPEFYEKGCYRAKPATVYSLGVLLFTMLHGEFPSAYDLYYLQHDWSKFTLSQECCDMMRACLHENPECRIPLEEMPYHDWSMLEF</sequence>
<keyword evidence="4" id="KW-0808">Transferase</keyword>
<evidence type="ECO:0000256" key="7">
    <source>
        <dbReference type="ARBA" id="ARBA00022840"/>
    </source>
</evidence>
<evidence type="ECO:0000256" key="1">
    <source>
        <dbReference type="ARBA" id="ARBA00005505"/>
    </source>
</evidence>
<evidence type="ECO:0000256" key="10">
    <source>
        <dbReference type="PROSITE-ProRule" id="PRU10141"/>
    </source>
</evidence>
<dbReference type="Proteomes" id="UP000000437">
    <property type="component" value="Chromosome 21"/>
</dbReference>
<proteinExistence type="inferred from homology"/>
<dbReference type="InterPro" id="IPR011009">
    <property type="entry name" value="Kinase-like_dom_sf"/>
</dbReference>
<dbReference type="PANTHER" id="PTHR22984:SF11">
    <property type="entry name" value="AURORA KINASE-RELATED"/>
    <property type="match status" value="1"/>
</dbReference>
<gene>
    <name evidence="14" type="primary">LOC100534990</name>
</gene>
<name>A0A8M1RP57_DANRE</name>
<evidence type="ECO:0000313" key="13">
    <source>
        <dbReference type="Proteomes" id="UP000000437"/>
    </source>
</evidence>
<dbReference type="InterPro" id="IPR051138">
    <property type="entry name" value="PIM_Ser/Thr_kinase"/>
</dbReference>
<feature type="compositionally biased region" description="Polar residues" evidence="11">
    <location>
        <begin position="214"/>
        <end position="232"/>
    </location>
</feature>
<dbReference type="PROSITE" id="PS00108">
    <property type="entry name" value="PROTEIN_KINASE_ST"/>
    <property type="match status" value="1"/>
</dbReference>
<accession>A0A8M1RP57</accession>
<evidence type="ECO:0000256" key="3">
    <source>
        <dbReference type="ARBA" id="ARBA00022527"/>
    </source>
</evidence>
<dbReference type="PROSITE" id="PS50011">
    <property type="entry name" value="PROTEIN_KINASE_DOM"/>
    <property type="match status" value="1"/>
</dbReference>
<evidence type="ECO:0000256" key="11">
    <source>
        <dbReference type="SAM" id="MobiDB-lite"/>
    </source>
</evidence>
<feature type="region of interest" description="Disordered" evidence="11">
    <location>
        <begin position="168"/>
        <end position="197"/>
    </location>
</feature>
<dbReference type="GO" id="GO:0007346">
    <property type="term" value="P:regulation of mitotic cell cycle"/>
    <property type="evidence" value="ECO:0000318"/>
    <property type="project" value="GO_Central"/>
</dbReference>
<dbReference type="SMART" id="SM00220">
    <property type="entry name" value="S_TKc"/>
    <property type="match status" value="1"/>
</dbReference>
<dbReference type="PANTHER" id="PTHR22984">
    <property type="entry name" value="SERINE/THREONINE-PROTEIN KINASE PIM"/>
    <property type="match status" value="1"/>
</dbReference>